<evidence type="ECO:0000313" key="2">
    <source>
        <dbReference type="Proteomes" id="UP000324897"/>
    </source>
</evidence>
<proteinExistence type="predicted"/>
<accession>A0A5J9U041</accession>
<dbReference type="OrthoDB" id="1905229at2759"/>
<dbReference type="Gramene" id="TVU16508">
    <property type="protein sequence ID" value="TVU16508"/>
    <property type="gene ID" value="EJB05_40077"/>
</dbReference>
<name>A0A5J9U041_9POAL</name>
<reference evidence="1 2" key="1">
    <citation type="journal article" date="2019" name="Sci. Rep.">
        <title>A high-quality genome of Eragrostis curvula grass provides insights into Poaceae evolution and supports new strategies to enhance forage quality.</title>
        <authorList>
            <person name="Carballo J."/>
            <person name="Santos B.A.C.M."/>
            <person name="Zappacosta D."/>
            <person name="Garbus I."/>
            <person name="Selva J.P."/>
            <person name="Gallo C.A."/>
            <person name="Diaz A."/>
            <person name="Albertini E."/>
            <person name="Caccamo M."/>
            <person name="Echenique V."/>
        </authorList>
    </citation>
    <scope>NUCLEOTIDE SEQUENCE [LARGE SCALE GENOMIC DNA]</scope>
    <source>
        <strain evidence="2">cv. Victoria</strain>
        <tissue evidence="1">Leaf</tissue>
    </source>
</reference>
<dbReference type="AlphaFoldDB" id="A0A5J9U041"/>
<feature type="non-terminal residue" evidence="1">
    <location>
        <position position="1"/>
    </location>
</feature>
<dbReference type="EMBL" id="RWGY01000031">
    <property type="protein sequence ID" value="TVU16508.1"/>
    <property type="molecule type" value="Genomic_DNA"/>
</dbReference>
<comment type="caution">
    <text evidence="1">The sequence shown here is derived from an EMBL/GenBank/DDBJ whole genome shotgun (WGS) entry which is preliminary data.</text>
</comment>
<dbReference type="Proteomes" id="UP000324897">
    <property type="component" value="Unassembled WGS sequence"/>
</dbReference>
<sequence length="234" mass="26863">MAFSTRLFDPCAQARGLMLPRSKPLKPSARLQERKALKNLSNISERKALKDLSNISERKPLKDLSNISERKPLQNITNTKVTASKDRHPLKEKSIRKERPALPKTIIFADEDTKKCHEWAKDGVEGAQFTGNESQKFDKDVQEKRVKNEVEKVISAVPDWSDAVFAPVMFPTEEVGKFFEEVNGLELEPEILPDINRYLSNSGNKAKLTEDPFTEDELDRYPFLHNRPVEFQLR</sequence>
<keyword evidence="2" id="KW-1185">Reference proteome</keyword>
<organism evidence="1 2">
    <name type="scientific">Eragrostis curvula</name>
    <name type="common">weeping love grass</name>
    <dbReference type="NCBI Taxonomy" id="38414"/>
    <lineage>
        <taxon>Eukaryota</taxon>
        <taxon>Viridiplantae</taxon>
        <taxon>Streptophyta</taxon>
        <taxon>Embryophyta</taxon>
        <taxon>Tracheophyta</taxon>
        <taxon>Spermatophyta</taxon>
        <taxon>Magnoliopsida</taxon>
        <taxon>Liliopsida</taxon>
        <taxon>Poales</taxon>
        <taxon>Poaceae</taxon>
        <taxon>PACMAD clade</taxon>
        <taxon>Chloridoideae</taxon>
        <taxon>Eragrostideae</taxon>
        <taxon>Eragrostidinae</taxon>
        <taxon>Eragrostis</taxon>
    </lineage>
</organism>
<gene>
    <name evidence="1" type="ORF">EJB05_40077</name>
</gene>
<evidence type="ECO:0000313" key="1">
    <source>
        <dbReference type="EMBL" id="TVU16508.1"/>
    </source>
</evidence>
<protein>
    <submittedName>
        <fullName evidence="1">Uncharacterized protein</fullName>
    </submittedName>
</protein>